<keyword evidence="5 7" id="KW-1133">Transmembrane helix</keyword>
<dbReference type="PANTHER" id="PTHR23514:SF3">
    <property type="entry name" value="BYPASS OF STOP CODON PROTEIN 6"/>
    <property type="match status" value="1"/>
</dbReference>
<dbReference type="Pfam" id="PF07690">
    <property type="entry name" value="MFS_1"/>
    <property type="match status" value="1"/>
</dbReference>
<keyword evidence="6 7" id="KW-0472">Membrane</keyword>
<dbReference type="InterPro" id="IPR051788">
    <property type="entry name" value="MFS_Transporter"/>
</dbReference>
<comment type="similarity">
    <text evidence="2">Belongs to the major facilitator superfamily.</text>
</comment>
<organism evidence="9 10">
    <name type="scientific">Anoxynatronum buryatiense</name>
    <dbReference type="NCBI Taxonomy" id="489973"/>
    <lineage>
        <taxon>Bacteria</taxon>
        <taxon>Bacillati</taxon>
        <taxon>Bacillota</taxon>
        <taxon>Clostridia</taxon>
        <taxon>Eubacteriales</taxon>
        <taxon>Clostridiaceae</taxon>
        <taxon>Anoxynatronum</taxon>
    </lineage>
</organism>
<dbReference type="PROSITE" id="PS50850">
    <property type="entry name" value="MFS"/>
    <property type="match status" value="1"/>
</dbReference>
<gene>
    <name evidence="9" type="ORF">SAMN06296020_10997</name>
</gene>
<keyword evidence="3" id="KW-0813">Transport</keyword>
<dbReference type="Proteomes" id="UP001158066">
    <property type="component" value="Unassembled WGS sequence"/>
</dbReference>
<dbReference type="InterPro" id="IPR011701">
    <property type="entry name" value="MFS"/>
</dbReference>
<feature type="transmembrane region" description="Helical" evidence="7">
    <location>
        <begin position="140"/>
        <end position="160"/>
    </location>
</feature>
<protein>
    <submittedName>
        <fullName evidence="9">Fucose permease</fullName>
    </submittedName>
</protein>
<dbReference type="EMBL" id="FXUF01000009">
    <property type="protein sequence ID" value="SMP61795.1"/>
    <property type="molecule type" value="Genomic_DNA"/>
</dbReference>
<keyword evidence="4 7" id="KW-0812">Transmembrane</keyword>
<evidence type="ECO:0000256" key="3">
    <source>
        <dbReference type="ARBA" id="ARBA00022448"/>
    </source>
</evidence>
<dbReference type="AlphaFoldDB" id="A0AA45WWX0"/>
<feature type="transmembrane region" description="Helical" evidence="7">
    <location>
        <begin position="271"/>
        <end position="289"/>
    </location>
</feature>
<evidence type="ECO:0000256" key="4">
    <source>
        <dbReference type="ARBA" id="ARBA00022692"/>
    </source>
</evidence>
<feature type="transmembrane region" description="Helical" evidence="7">
    <location>
        <begin position="52"/>
        <end position="72"/>
    </location>
</feature>
<proteinExistence type="inferred from homology"/>
<dbReference type="GO" id="GO:0005886">
    <property type="term" value="C:plasma membrane"/>
    <property type="evidence" value="ECO:0007669"/>
    <property type="project" value="UniProtKB-SubCell"/>
</dbReference>
<evidence type="ECO:0000256" key="2">
    <source>
        <dbReference type="ARBA" id="ARBA00008335"/>
    </source>
</evidence>
<feature type="transmembrane region" description="Helical" evidence="7">
    <location>
        <begin position="79"/>
        <end position="97"/>
    </location>
</feature>
<feature type="domain" description="Major facilitator superfamily (MFS) profile" evidence="8">
    <location>
        <begin position="13"/>
        <end position="383"/>
    </location>
</feature>
<feature type="transmembrane region" description="Helical" evidence="7">
    <location>
        <begin position="103"/>
        <end position="128"/>
    </location>
</feature>
<comment type="caution">
    <text evidence="9">The sequence shown here is derived from an EMBL/GenBank/DDBJ whole genome shotgun (WGS) entry which is preliminary data.</text>
</comment>
<dbReference type="GO" id="GO:0022857">
    <property type="term" value="F:transmembrane transporter activity"/>
    <property type="evidence" value="ECO:0007669"/>
    <property type="project" value="InterPro"/>
</dbReference>
<feature type="transmembrane region" description="Helical" evidence="7">
    <location>
        <begin position="358"/>
        <end position="380"/>
    </location>
</feature>
<evidence type="ECO:0000256" key="1">
    <source>
        <dbReference type="ARBA" id="ARBA00004651"/>
    </source>
</evidence>
<accession>A0AA45WWX0</accession>
<feature type="transmembrane region" description="Helical" evidence="7">
    <location>
        <begin position="199"/>
        <end position="218"/>
    </location>
</feature>
<feature type="transmembrane region" description="Helical" evidence="7">
    <location>
        <begin position="238"/>
        <end position="259"/>
    </location>
</feature>
<feature type="transmembrane region" description="Helical" evidence="7">
    <location>
        <begin position="295"/>
        <end position="318"/>
    </location>
</feature>
<comment type="subcellular location">
    <subcellularLocation>
        <location evidence="1">Cell membrane</location>
        <topology evidence="1">Multi-pass membrane protein</topology>
    </subcellularLocation>
</comment>
<evidence type="ECO:0000313" key="9">
    <source>
        <dbReference type="EMBL" id="SMP61795.1"/>
    </source>
</evidence>
<dbReference type="SUPFAM" id="SSF103473">
    <property type="entry name" value="MFS general substrate transporter"/>
    <property type="match status" value="1"/>
</dbReference>
<name>A0AA45WWX0_9CLOT</name>
<feature type="transmembrane region" description="Helical" evidence="7">
    <location>
        <begin position="166"/>
        <end position="187"/>
    </location>
</feature>
<feature type="transmembrane region" description="Helical" evidence="7">
    <location>
        <begin position="325"/>
        <end position="346"/>
    </location>
</feature>
<evidence type="ECO:0000259" key="8">
    <source>
        <dbReference type="PROSITE" id="PS50850"/>
    </source>
</evidence>
<dbReference type="PANTHER" id="PTHR23514">
    <property type="entry name" value="BYPASS OF STOP CODON PROTEIN 6"/>
    <property type="match status" value="1"/>
</dbReference>
<reference evidence="9" key="1">
    <citation type="submission" date="2017-05" db="EMBL/GenBank/DDBJ databases">
        <authorList>
            <person name="Varghese N."/>
            <person name="Submissions S."/>
        </authorList>
    </citation>
    <scope>NUCLEOTIDE SEQUENCE</scope>
    <source>
        <strain evidence="9">Su22</strain>
    </source>
</reference>
<keyword evidence="10" id="KW-1185">Reference proteome</keyword>
<evidence type="ECO:0000256" key="5">
    <source>
        <dbReference type="ARBA" id="ARBA00022989"/>
    </source>
</evidence>
<evidence type="ECO:0000256" key="6">
    <source>
        <dbReference type="ARBA" id="ARBA00023136"/>
    </source>
</evidence>
<dbReference type="InterPro" id="IPR020846">
    <property type="entry name" value="MFS_dom"/>
</dbReference>
<dbReference type="InterPro" id="IPR036259">
    <property type="entry name" value="MFS_trans_sf"/>
</dbReference>
<evidence type="ECO:0000313" key="10">
    <source>
        <dbReference type="Proteomes" id="UP001158066"/>
    </source>
</evidence>
<sequence>MNRAATAGSYTPLKLFLFLSFFIMGVSGSQLAALLPEIRHAFQISFQQAGSAMAGLSAGLLISMFAGIFIMDRLNRKKTLILGGILWATGFAMMIFATEFHWFLAGLTVTGSGFGLYQTGASVTMATLATRGKGKEVGYLNLFFGLGAVVAPLLATWTVRLGNWRLAYGVCLVMVIIMQGLLLRIHFPETVTGGSKHSKGFSGLLLLIGLLAFAYPLTEQTVGSWISEYWFQAGNQQWVPYSLIPAVFWMTFTIGRGFSGRLADKMGYERYLTGVLTGYVLVTAVWVLFPSPVMTLFMLPLMGLLLAGVFPVIVVLISDAFPQSVGSATSVVFTFLALGSVLAPRITGNTIEQTGVTGLPVILLAGAVVSWLLSTVILLWRRQQTKGQVSSMTGKDVRLAVNGVHLSEQLQQVPLPVICTESSGEEAACGGERA</sequence>
<evidence type="ECO:0000256" key="7">
    <source>
        <dbReference type="SAM" id="Phobius"/>
    </source>
</evidence>
<dbReference type="Gene3D" id="1.20.1250.20">
    <property type="entry name" value="MFS general substrate transporter like domains"/>
    <property type="match status" value="2"/>
</dbReference>